<comment type="similarity">
    <text evidence="1">Belongs to the APC1 family.</text>
</comment>
<dbReference type="HOGENOM" id="CLU_000746_0_0_1"/>
<dbReference type="Proteomes" id="UP000000267">
    <property type="component" value="Unassembled WGS sequence"/>
</dbReference>
<evidence type="ECO:0000256" key="1">
    <source>
        <dbReference type="ARBA" id="ARBA00010547"/>
    </source>
</evidence>
<dbReference type="eggNOG" id="KOG1858">
    <property type="taxonomic scope" value="Eukaryota"/>
</dbReference>
<dbReference type="EMBL" id="DS480426">
    <property type="protein sequence ID" value="EDO16379.1"/>
    <property type="molecule type" value="Genomic_DNA"/>
</dbReference>
<dbReference type="GO" id="GO:0007091">
    <property type="term" value="P:metaphase/anaphase transition of mitotic cell cycle"/>
    <property type="evidence" value="ECO:0007669"/>
    <property type="project" value="EnsemblFungi"/>
</dbReference>
<dbReference type="InterPro" id="IPR024990">
    <property type="entry name" value="Apc1"/>
</dbReference>
<dbReference type="GO" id="GO:0060090">
    <property type="term" value="F:molecular adaptor activity"/>
    <property type="evidence" value="ECO:0007669"/>
    <property type="project" value="EnsemblFungi"/>
</dbReference>
<dbReference type="STRING" id="436907.A7TMZ1"/>
<dbReference type="GO" id="GO:0005680">
    <property type="term" value="C:anaphase-promoting complex"/>
    <property type="evidence" value="ECO:0007669"/>
    <property type="project" value="EnsemblFungi"/>
</dbReference>
<evidence type="ECO:0000313" key="6">
    <source>
        <dbReference type="EMBL" id="EDO16379.1"/>
    </source>
</evidence>
<protein>
    <submittedName>
        <fullName evidence="6">Uncharacterized protein</fullName>
    </submittedName>
</protein>
<dbReference type="GO" id="GO:0042802">
    <property type="term" value="F:identical protein binding"/>
    <property type="evidence" value="ECO:0007669"/>
    <property type="project" value="EnsemblFungi"/>
</dbReference>
<dbReference type="GO" id="GO:0051301">
    <property type="term" value="P:cell division"/>
    <property type="evidence" value="ECO:0007669"/>
    <property type="project" value="UniProtKB-KW"/>
</dbReference>
<evidence type="ECO:0000256" key="5">
    <source>
        <dbReference type="SAM" id="MobiDB-lite"/>
    </source>
</evidence>
<dbReference type="GO" id="GO:0010458">
    <property type="term" value="P:exit from mitosis"/>
    <property type="evidence" value="ECO:0007669"/>
    <property type="project" value="EnsemblFungi"/>
</dbReference>
<dbReference type="InParanoid" id="A7TMZ1"/>
<feature type="region of interest" description="Disordered" evidence="5">
    <location>
        <begin position="1425"/>
        <end position="1463"/>
    </location>
</feature>
<dbReference type="GeneID" id="5544533"/>
<evidence type="ECO:0000256" key="4">
    <source>
        <dbReference type="ARBA" id="ARBA00023306"/>
    </source>
</evidence>
<keyword evidence="4" id="KW-0131">Cell cycle</keyword>
<dbReference type="GO" id="GO:0070979">
    <property type="term" value="P:protein K11-linked ubiquitination"/>
    <property type="evidence" value="ECO:0007669"/>
    <property type="project" value="TreeGrafter"/>
</dbReference>
<dbReference type="Gene3D" id="1.25.10.10">
    <property type="entry name" value="Leucine-rich Repeat Variant"/>
    <property type="match status" value="1"/>
</dbReference>
<dbReference type="PANTHER" id="PTHR12827">
    <property type="entry name" value="MEIOTIC CHECKPOINT REGULATOR TSG24 FAMILY MEMBER"/>
    <property type="match status" value="1"/>
</dbReference>
<dbReference type="PANTHER" id="PTHR12827:SF3">
    <property type="entry name" value="ANAPHASE-PROMOTING COMPLEX SUBUNIT 1"/>
    <property type="match status" value="1"/>
</dbReference>
<dbReference type="KEGG" id="vpo:Kpol_1051p28"/>
<reference evidence="6 7" key="1">
    <citation type="journal article" date="2007" name="Proc. Natl. Acad. Sci. U.S.A.">
        <title>Independent sorting-out of thousands of duplicated gene pairs in two yeast species descended from a whole-genome duplication.</title>
        <authorList>
            <person name="Scannell D.R."/>
            <person name="Frank A.C."/>
            <person name="Conant G.C."/>
            <person name="Byrne K.P."/>
            <person name="Woolfit M."/>
            <person name="Wolfe K.H."/>
        </authorList>
    </citation>
    <scope>NUCLEOTIDE SEQUENCE [LARGE SCALE GENOMIC DNA]</scope>
    <source>
        <strain evidence="7">ATCC 22028 / DSM 70294 / BCRC 21397 / CBS 2163 / NBRC 10782 / NRRL Y-8283 / UCD 57-17</strain>
    </source>
</reference>
<organism evidence="7">
    <name type="scientific">Vanderwaltozyma polyspora (strain ATCC 22028 / DSM 70294 / BCRC 21397 / CBS 2163 / NBRC 10782 / NRRL Y-8283 / UCD 57-17)</name>
    <name type="common">Kluyveromyces polysporus</name>
    <dbReference type="NCBI Taxonomy" id="436907"/>
    <lineage>
        <taxon>Eukaryota</taxon>
        <taxon>Fungi</taxon>
        <taxon>Dikarya</taxon>
        <taxon>Ascomycota</taxon>
        <taxon>Saccharomycotina</taxon>
        <taxon>Saccharomycetes</taxon>
        <taxon>Saccharomycetales</taxon>
        <taxon>Saccharomycetaceae</taxon>
        <taxon>Vanderwaltozyma</taxon>
    </lineage>
</organism>
<dbReference type="FunFam" id="1.25.10.10:FF:000435">
    <property type="entry name" value="Ubiquitin ligase subunit"/>
    <property type="match status" value="1"/>
</dbReference>
<sequence>MIYKEQLKKKRKRIPKINNSGILQSLPLSLNHKRMSICPSIENDYENMMLCDDESPVSAASTIANFNKYHFNDSYFVHDLSNRGDIWITENRLSVEWYIDNQCIRRFNFKQKVLRAGFVDFEKAPNCLIIILRDLAHVYNISNGNSTSVCFPFPIIDAFWYSQGIVLERETLCVLPYPMESNQKHKYITLTDPMSPFGLVTFSSRQKFNSDDKYQVTSKMLLLADDKKHNITVLYDKSRNEINFYYTRVMNSKSKDDIHHNETASKITDSNKIFRKVPGLNRRSASINLQHDMNLHLPTINEPTLSSTNTNISSAVDPSSIVPQSISKRSMSATIDRMGTSTTPTVIDFTPNSAQQLQQEYISQSISSKDIILTKVSTLPLPLDFDPENCNLQCKPLRFKDKEAIVIYDKESDFVKVWSITLVPHIVNSLSFKFNGDASHTLIKSSDIELSEQILEILPYDCDKLKECLVIITRTSDVLYLFNPFIEFSIFPIEIPSYLEGIVKDICYISSERIIINKFSKPHSTENFRHIRQTIFPYPRHQCIQLYFEALSWICTNEFFYALSFLWQHIMSVLADEHDEISDYRKEDLEFEAFFKLIKVILLDTSSEEINNLTKNPVISYIKSMDVTSLMPNVILGLHLVREELLLNVLCSNDAKKLGRLLFFATSVMNWPSTWKDYYKTDISNVDEPLPSIYYNTFPLDEPPSILKSLFSINESSYIPITPFINFSRLIEKDHEVDELITPRCLKLLRLYELTHSTDFSIEQILEILTKLNIKKPEIDTYPVGVLTPLRYLLKRIEDSISSISEDVNLEVIARADLNRCLERIKQLKSDSFPSSQDILPRYIPPKGNSYENEVAKPKNIYSLVTEIVTKSISGNANKSSVDNEEESNTLDDGYSLKHNAGLIFSQDRRFHNALSLLSYYKPHNISFYSRQSEYIKIINQKKTFAKIIFLRTCASGIGWGAIAYATEKPLSTQKCSRPKLNYVCLFPDGTKVSLNTTDVDHDTAQWGEFHGGVSCGLRISKKAKNINGSWIAFNKPRVLDAQHGGFLLGLGLNGHLKDLEEWHVYNYLSPKLTHVSIGLLLGMSASMRKTMDLKLTKVLSVHIVALLPTGSSDLNINLKVQTAGLIGIGLLYQGSQHKKMNELLISQITSMIEINEEFVADEGYRMAAGIALGLVNLASGTKLSSRNYLESGTEERIFSIDNNDSHESNKSNIDPIIINHLIALVSKTYDIESKWIPENSQIGTVLALMLIFLKTRHSHIAETIKPNLQFSSSKNIGCRPELYFYKEWAYHMIMWDTIGEDLLFVLRDISLQMPDTITTDKLPIYYIIGGRVMSMGIKYASTGDEQVRDSLLNLLDRLLPFYQYVGDAKLDFRLTIYGINILINVILVSVSMVMCGSGDLKTFQRIRYLHEVVTGKHSDLFKQTTKNSDRDADINEDLDSFNHSNEDIDEDPDESSSPIDETIIDPANEDEKLNDDENHFSKYISTSLSLGFLFLGSGQYGLKTSDIESVAYLIISVLPTYMAPYHLSEIKHFWSLCVDPRCLVLKDVHTEEPINNIQLEVYVKQDKRNPVQKKQLVSPCLLPDLTKIGGIRIENPDYYPFEVQFSEDITATDYFKNGIVVYLQKREKENYYDEDQIFENNRPSVQQVLKGKIDLEKRKIGIDSRLRGAIPSEALVEELGLKSLTMYEIDNDLAEIKVTNNESQRYNLEMVCSGSNSGGDVVDYQLELWRRSHSL</sequence>
<dbReference type="PhylomeDB" id="A7TMZ1"/>
<keyword evidence="7" id="KW-1185">Reference proteome</keyword>
<dbReference type="FunCoup" id="A7TMZ1">
    <property type="interactions" value="293"/>
</dbReference>
<keyword evidence="2" id="KW-0132">Cell division</keyword>
<evidence type="ECO:0000256" key="2">
    <source>
        <dbReference type="ARBA" id="ARBA00022618"/>
    </source>
</evidence>
<evidence type="ECO:0000256" key="3">
    <source>
        <dbReference type="ARBA" id="ARBA00022776"/>
    </source>
</evidence>
<dbReference type="OrthoDB" id="26401at2759"/>
<dbReference type="GO" id="GO:0031145">
    <property type="term" value="P:anaphase-promoting complex-dependent catabolic process"/>
    <property type="evidence" value="ECO:0007669"/>
    <property type="project" value="EnsemblFungi"/>
</dbReference>
<dbReference type="InterPro" id="IPR011989">
    <property type="entry name" value="ARM-like"/>
</dbReference>
<name>A7TMZ1_VANPO</name>
<accession>A7TMZ1</accession>
<keyword evidence="3" id="KW-0498">Mitosis</keyword>
<gene>
    <name evidence="6" type="ORF">Kpol_1051p28</name>
</gene>
<dbReference type="RefSeq" id="XP_001644237.1">
    <property type="nucleotide sequence ID" value="XM_001644187.1"/>
</dbReference>
<evidence type="ECO:0000313" key="7">
    <source>
        <dbReference type="Proteomes" id="UP000000267"/>
    </source>
</evidence>
<proteinExistence type="inferred from homology"/>
<dbReference type="GO" id="GO:0061630">
    <property type="term" value="F:ubiquitin protein ligase activity"/>
    <property type="evidence" value="ECO:0007669"/>
    <property type="project" value="EnsemblFungi"/>
</dbReference>
<dbReference type="OMA" id="LEEWHVY"/>